<evidence type="ECO:0000256" key="1">
    <source>
        <dbReference type="SAM" id="Phobius"/>
    </source>
</evidence>
<dbReference type="EMBL" id="NHOO01000030">
    <property type="protein sequence ID" value="OVE45658.1"/>
    <property type="molecule type" value="Genomic_DNA"/>
</dbReference>
<dbReference type="AlphaFoldDB" id="A0A202B2L0"/>
<organism evidence="2 3">
    <name type="scientific">Chromobacterium violaceum</name>
    <dbReference type="NCBI Taxonomy" id="536"/>
    <lineage>
        <taxon>Bacteria</taxon>
        <taxon>Pseudomonadati</taxon>
        <taxon>Pseudomonadota</taxon>
        <taxon>Betaproteobacteria</taxon>
        <taxon>Neisseriales</taxon>
        <taxon>Chromobacteriaceae</taxon>
        <taxon>Chromobacterium</taxon>
    </lineage>
</organism>
<keyword evidence="1" id="KW-0472">Membrane</keyword>
<keyword evidence="1" id="KW-0812">Transmembrane</keyword>
<keyword evidence="1" id="KW-1133">Transmembrane helix</keyword>
<dbReference type="Proteomes" id="UP000196342">
    <property type="component" value="Unassembled WGS sequence"/>
</dbReference>
<gene>
    <name evidence="2" type="ORF">CBW21_21945</name>
</gene>
<proteinExistence type="predicted"/>
<sequence>MENKTLSLQDKFNALKLVGAGWALKHAGDGMMGFLSKSVHVSKEYTHQVAQLGIMGMKQAEVAEVISTAWKTSRDVITTSAADNIEAFRELRGAFGAGHEHEALMMLPIAQRASAIISSLTGKITSSKEVGYDIAKAAELSTSGGMTQEKMAKRAEQFMQASIAFGGKVTMADFHNAIKMTRGSAMRYGDEFISHYLPTLIQEMKTGHGGGQAAGTLLRNFDRTVIQQVIPLNRLQNWEEAGLINRGHVVWNKHHTGLKRITPGGVAGQDVAAENPYEWWQKFGEKAVQNLMQKKGLTDLQAISALATNQMTADLFKKFHFQHQQFERDKKLIQEVTAAGGSKEKYEKLLKTDPLLAQKALEAQWTNIQAEIGYQILPKLLPLAVKFSEWLSDVSKWMEKNPGKLQALVYSFGGLAIAIKLIGDAMMLAGMVKLLSLGSVLTKIAAAAGVAEAAVGATASTGLLGAIAGVAAPVAIAVAALGLLAGAIYAFRDISPEEANSYRHDGPDSGAHLTPEAKERIRRGELKNFDEKTGQKPITPDWFKKQPQSPVAPQAQQMVKIDVTKPSAIPVPPPRQQQTIQVSTQINLDSRKIGDALTKHQVREASKPLTGMAGFDTMSQVLLPGMPSTVLPRG</sequence>
<evidence type="ECO:0008006" key="4">
    <source>
        <dbReference type="Google" id="ProtNLM"/>
    </source>
</evidence>
<evidence type="ECO:0000313" key="2">
    <source>
        <dbReference type="EMBL" id="OVE45658.1"/>
    </source>
</evidence>
<comment type="caution">
    <text evidence="2">The sequence shown here is derived from an EMBL/GenBank/DDBJ whole genome shotgun (WGS) entry which is preliminary data.</text>
</comment>
<feature type="transmembrane region" description="Helical" evidence="1">
    <location>
        <begin position="434"/>
        <end position="457"/>
    </location>
</feature>
<feature type="transmembrane region" description="Helical" evidence="1">
    <location>
        <begin position="405"/>
        <end position="422"/>
    </location>
</feature>
<name>A0A202B2L0_CHRVL</name>
<reference evidence="2 3" key="1">
    <citation type="submission" date="2017-05" db="EMBL/GenBank/DDBJ databases">
        <title>Chromobacterium violaceum GHPS1 isolated from Hydrocarbon polluted soil in French Guiana display an awesome secondary metabolite arsenal and a battery of drug and heavy-metal-resistance and detoxification of xenobiotics proteins.</title>
        <authorList>
            <person name="Belbahri L."/>
        </authorList>
    </citation>
    <scope>NUCLEOTIDE SEQUENCE [LARGE SCALE GENOMIC DNA]</scope>
    <source>
        <strain evidence="2 3">GHPS1</strain>
    </source>
</reference>
<protein>
    <recommendedName>
        <fullName evidence="4">Phage-related minor tail protein</fullName>
    </recommendedName>
</protein>
<keyword evidence="3" id="KW-1185">Reference proteome</keyword>
<feature type="transmembrane region" description="Helical" evidence="1">
    <location>
        <begin position="463"/>
        <end position="491"/>
    </location>
</feature>
<evidence type="ECO:0000313" key="3">
    <source>
        <dbReference type="Proteomes" id="UP000196342"/>
    </source>
</evidence>
<accession>A0A202B2L0</accession>